<keyword evidence="4" id="KW-1003">Cell membrane</keyword>
<comment type="subcellular location">
    <subcellularLocation>
        <location evidence="10">Cell inner membrane</location>
    </subcellularLocation>
    <subcellularLocation>
        <location evidence="2">Cell membrane</location>
        <topology evidence="2">Single-pass membrane protein</topology>
    </subcellularLocation>
</comment>
<accession>A0ABQ5V1M3</accession>
<evidence type="ECO:0000256" key="8">
    <source>
        <dbReference type="ARBA" id="ARBA00022989"/>
    </source>
</evidence>
<keyword evidence="10" id="KW-0997">Cell inner membrane</keyword>
<gene>
    <name evidence="12" type="ORF">GCM10007854_24080</name>
</gene>
<evidence type="ECO:0000256" key="6">
    <source>
        <dbReference type="ARBA" id="ARBA00022692"/>
    </source>
</evidence>
<evidence type="ECO:0000256" key="3">
    <source>
        <dbReference type="ARBA" id="ARBA00008281"/>
    </source>
</evidence>
<keyword evidence="7 10" id="KW-0283">Flagellar rotation</keyword>
<feature type="region of interest" description="Disordered" evidence="11">
    <location>
        <begin position="14"/>
        <end position="50"/>
    </location>
</feature>
<keyword evidence="6" id="KW-0812">Transmembrane</keyword>
<evidence type="ECO:0000256" key="9">
    <source>
        <dbReference type="ARBA" id="ARBA00023136"/>
    </source>
</evidence>
<comment type="function">
    <text evidence="1 10">Controls the rotational direction of flagella during chemotaxis.</text>
</comment>
<protein>
    <recommendedName>
        <fullName evidence="10">Flagellar protein FliL</fullName>
    </recommendedName>
</protein>
<sequence length="210" mass="21971">MFTVNTHVSFQSVTIESEKEQTPPPMALMKKKSAAPKAGTPPDSGGAAAPAAKKGGKLGLILTPLAVFGGAFGASWLGGAPAPAPATEHVEAAKGAAGDIHAEDSSMIAAWLPGKHATTLALEPLMITAGSQGQTLRIGLAIEVWDSEAPIDVAKLRDAFTTYLRALEPDMLSDPSFHMRLKRALLHRARVVTDQDVIADVLITDFLLTS</sequence>
<reference evidence="12" key="1">
    <citation type="journal article" date="2014" name="Int. J. Syst. Evol. Microbiol.">
        <title>Complete genome of a new Firmicutes species belonging to the dominant human colonic microbiota ('Ruminococcus bicirculans') reveals two chromosomes and a selective capacity to utilize plant glucans.</title>
        <authorList>
            <consortium name="NISC Comparative Sequencing Program"/>
            <person name="Wegmann U."/>
            <person name="Louis P."/>
            <person name="Goesmann A."/>
            <person name="Henrissat B."/>
            <person name="Duncan S.H."/>
            <person name="Flint H.J."/>
        </authorList>
    </citation>
    <scope>NUCLEOTIDE SEQUENCE</scope>
    <source>
        <strain evidence="12">NBRC 108216</strain>
    </source>
</reference>
<comment type="similarity">
    <text evidence="3 10">Belongs to the FliL family.</text>
</comment>
<feature type="compositionally biased region" description="Low complexity" evidence="11">
    <location>
        <begin position="38"/>
        <end position="50"/>
    </location>
</feature>
<keyword evidence="8" id="KW-1133">Transmembrane helix</keyword>
<proteinExistence type="inferred from homology"/>
<keyword evidence="5 10" id="KW-0145">Chemotaxis</keyword>
<evidence type="ECO:0000256" key="5">
    <source>
        <dbReference type="ARBA" id="ARBA00022500"/>
    </source>
</evidence>
<dbReference type="Pfam" id="PF03748">
    <property type="entry name" value="FliL"/>
    <property type="match status" value="1"/>
</dbReference>
<dbReference type="EMBL" id="BSNJ01000005">
    <property type="protein sequence ID" value="GLQ21453.1"/>
    <property type="molecule type" value="Genomic_DNA"/>
</dbReference>
<evidence type="ECO:0000256" key="2">
    <source>
        <dbReference type="ARBA" id="ARBA00004162"/>
    </source>
</evidence>
<evidence type="ECO:0000256" key="1">
    <source>
        <dbReference type="ARBA" id="ARBA00002254"/>
    </source>
</evidence>
<keyword evidence="13" id="KW-1185">Reference proteome</keyword>
<evidence type="ECO:0000256" key="10">
    <source>
        <dbReference type="RuleBase" id="RU364125"/>
    </source>
</evidence>
<reference evidence="12" key="2">
    <citation type="submission" date="2023-01" db="EMBL/GenBank/DDBJ databases">
        <title>Draft genome sequence of Algimonas porphyrae strain NBRC 108216.</title>
        <authorList>
            <person name="Sun Q."/>
            <person name="Mori K."/>
        </authorList>
    </citation>
    <scope>NUCLEOTIDE SEQUENCE</scope>
    <source>
        <strain evidence="12">NBRC 108216</strain>
    </source>
</reference>
<evidence type="ECO:0000256" key="4">
    <source>
        <dbReference type="ARBA" id="ARBA00022475"/>
    </source>
</evidence>
<keyword evidence="9 10" id="KW-0472">Membrane</keyword>
<dbReference type="Proteomes" id="UP001161390">
    <property type="component" value="Unassembled WGS sequence"/>
</dbReference>
<evidence type="ECO:0000313" key="12">
    <source>
        <dbReference type="EMBL" id="GLQ21453.1"/>
    </source>
</evidence>
<organism evidence="12 13">
    <name type="scientific">Algimonas porphyrae</name>
    <dbReference type="NCBI Taxonomy" id="1128113"/>
    <lineage>
        <taxon>Bacteria</taxon>
        <taxon>Pseudomonadati</taxon>
        <taxon>Pseudomonadota</taxon>
        <taxon>Alphaproteobacteria</taxon>
        <taxon>Maricaulales</taxon>
        <taxon>Robiginitomaculaceae</taxon>
        <taxon>Algimonas</taxon>
    </lineage>
</organism>
<dbReference type="InterPro" id="IPR005503">
    <property type="entry name" value="FliL"/>
</dbReference>
<evidence type="ECO:0000256" key="11">
    <source>
        <dbReference type="SAM" id="MobiDB-lite"/>
    </source>
</evidence>
<evidence type="ECO:0000313" key="13">
    <source>
        <dbReference type="Proteomes" id="UP001161390"/>
    </source>
</evidence>
<evidence type="ECO:0000256" key="7">
    <source>
        <dbReference type="ARBA" id="ARBA00022779"/>
    </source>
</evidence>
<comment type="caution">
    <text evidence="12">The sequence shown here is derived from an EMBL/GenBank/DDBJ whole genome shotgun (WGS) entry which is preliminary data.</text>
</comment>
<dbReference type="RefSeq" id="WP_377886639.1">
    <property type="nucleotide sequence ID" value="NZ_JBHMDV010000011.1"/>
</dbReference>
<name>A0ABQ5V1M3_9PROT</name>